<dbReference type="GO" id="GO:0004578">
    <property type="term" value="F:chitobiosyldiphosphodolichol beta-mannosyltransferase activity"/>
    <property type="evidence" value="ECO:0007669"/>
    <property type="project" value="UniProtKB-EC"/>
</dbReference>
<dbReference type="Proteomes" id="UP001583177">
    <property type="component" value="Unassembled WGS sequence"/>
</dbReference>
<comment type="subcellular location">
    <subcellularLocation>
        <location evidence="1">Endoplasmic reticulum membrane</location>
        <topology evidence="1">Single-pass membrane protein</topology>
    </subcellularLocation>
</comment>
<evidence type="ECO:0000256" key="11">
    <source>
        <dbReference type="ARBA" id="ARBA00024899"/>
    </source>
</evidence>
<evidence type="ECO:0000256" key="5">
    <source>
        <dbReference type="ARBA" id="ARBA00022676"/>
    </source>
</evidence>
<sequence>MELHVILLSLVGVGALTLLVASFLLFPARYRPSSTSSPAAKKHVTAQVLVLGDIGRSPRMQYHALSIAKHGGIVELIGYHESALLPALTRLPNVTVCALGAPPAAFRSKSAPFIITGPLKVVWQILNLIHVLLYKTEPAQWLLVQNPPSIPTLAVAWLTCALRNTRLIIDWHNYGWTILAGTRGPSHPFVLISKLYESFFGRHAPSANLTVTHAMKRQLRAAPWNIRSPIAAMHDRPAAIFQPVSSPGQRESHLAAVDETRDFAPAIMSGQQRLVVSSTSWTPDEDFGLLLDALVQYASDDTSSSSSSGSGGRAPLLVVITGRGPQRAAYEAKVAELAAAGRLPGITVRTAFLAFDDYARLLAAADLGICLHMSSSGVDLPMKVVDMFGAGLPVLAYSGYESFGELVREGENGCGFETSAQLGDAMGRLLADGGREELARLREGAVKEGSRRWDEEWDEVVKPLLGFSEE</sequence>
<keyword evidence="10 12" id="KW-0472">Membrane</keyword>
<organism evidence="13 14">
    <name type="scientific">Diaporthe australafricana</name>
    <dbReference type="NCBI Taxonomy" id="127596"/>
    <lineage>
        <taxon>Eukaryota</taxon>
        <taxon>Fungi</taxon>
        <taxon>Dikarya</taxon>
        <taxon>Ascomycota</taxon>
        <taxon>Pezizomycotina</taxon>
        <taxon>Sordariomycetes</taxon>
        <taxon>Sordariomycetidae</taxon>
        <taxon>Diaporthales</taxon>
        <taxon>Diaporthaceae</taxon>
        <taxon>Diaporthe</taxon>
    </lineage>
</organism>
<dbReference type="PANTHER" id="PTHR13036">
    <property type="entry name" value="BETA1,4 MANNOSYLTRANSFERASE"/>
    <property type="match status" value="1"/>
</dbReference>
<dbReference type="Pfam" id="PF13692">
    <property type="entry name" value="Glyco_trans_1_4"/>
    <property type="match status" value="1"/>
</dbReference>
<proteinExistence type="predicted"/>
<evidence type="ECO:0000256" key="8">
    <source>
        <dbReference type="ARBA" id="ARBA00022824"/>
    </source>
</evidence>
<keyword evidence="7 12" id="KW-0812">Transmembrane</keyword>
<evidence type="ECO:0000256" key="3">
    <source>
        <dbReference type="ARBA" id="ARBA00012611"/>
    </source>
</evidence>
<reference evidence="13 14" key="1">
    <citation type="journal article" date="2024" name="IMA Fungus">
        <title>IMA Genome - F19 : A genome assembly and annotation guide to empower mycologists, including annotated draft genome sequences of Ceratocystis pirilliformis, Diaporthe australafricana, Fusarium ophioides, Paecilomyces lecythidis, and Sporothrix stenoceras.</title>
        <authorList>
            <person name="Aylward J."/>
            <person name="Wilson A.M."/>
            <person name="Visagie C.M."/>
            <person name="Spraker J."/>
            <person name="Barnes I."/>
            <person name="Buitendag C."/>
            <person name="Ceriani C."/>
            <person name="Del Mar Angel L."/>
            <person name="du Plessis D."/>
            <person name="Fuchs T."/>
            <person name="Gasser K."/>
            <person name="Kramer D."/>
            <person name="Li W."/>
            <person name="Munsamy K."/>
            <person name="Piso A."/>
            <person name="Price J.L."/>
            <person name="Sonnekus B."/>
            <person name="Thomas C."/>
            <person name="van der Nest A."/>
            <person name="van Dijk A."/>
            <person name="van Heerden A."/>
            <person name="van Vuuren N."/>
            <person name="Yilmaz N."/>
            <person name="Duong T.A."/>
            <person name="van der Merwe N.A."/>
            <person name="Wingfield M.J."/>
            <person name="Wingfield B.D."/>
        </authorList>
    </citation>
    <scope>NUCLEOTIDE SEQUENCE [LARGE SCALE GENOMIC DNA]</scope>
    <source>
        <strain evidence="13 14">CMW 18300</strain>
    </source>
</reference>
<evidence type="ECO:0000313" key="14">
    <source>
        <dbReference type="Proteomes" id="UP001583177"/>
    </source>
</evidence>
<dbReference type="PANTHER" id="PTHR13036:SF0">
    <property type="entry name" value="CHITOBIOSYLDIPHOSPHODOLICHOL BETA-MANNOSYLTRANSFERASE"/>
    <property type="match status" value="1"/>
</dbReference>
<keyword evidence="6 13" id="KW-0808">Transferase</keyword>
<dbReference type="SUPFAM" id="SSF53756">
    <property type="entry name" value="UDP-Glycosyltransferase/glycogen phosphorylase"/>
    <property type="match status" value="1"/>
</dbReference>
<dbReference type="EMBL" id="JAWRVE010000120">
    <property type="protein sequence ID" value="KAL1856532.1"/>
    <property type="molecule type" value="Genomic_DNA"/>
</dbReference>
<name>A0ABR3W9M0_9PEZI</name>
<feature type="transmembrane region" description="Helical" evidence="12">
    <location>
        <begin position="6"/>
        <end position="26"/>
    </location>
</feature>
<evidence type="ECO:0000256" key="12">
    <source>
        <dbReference type="SAM" id="Phobius"/>
    </source>
</evidence>
<comment type="pathway">
    <text evidence="2">Protein modification; protein glycosylation.</text>
</comment>
<evidence type="ECO:0000256" key="7">
    <source>
        <dbReference type="ARBA" id="ARBA00022692"/>
    </source>
</evidence>
<evidence type="ECO:0000256" key="1">
    <source>
        <dbReference type="ARBA" id="ARBA00004389"/>
    </source>
</evidence>
<protein>
    <recommendedName>
        <fullName evidence="4">Chitobiosyldiphosphodolichol beta-mannosyltransferase</fullName>
        <ecNumber evidence="3">2.4.1.142</ecNumber>
    </recommendedName>
</protein>
<keyword evidence="14" id="KW-1185">Reference proteome</keyword>
<comment type="function">
    <text evidence="11">Participates in the formation of the lipid-linked precursor oligosaccharide for N-glycosylation. Involved in assembling the dolichol-pyrophosphate-GlcNAc(2)-Man(5) intermediate on the cytoplasmic surface of the ER.</text>
</comment>
<evidence type="ECO:0000256" key="6">
    <source>
        <dbReference type="ARBA" id="ARBA00022679"/>
    </source>
</evidence>
<dbReference type="Gene3D" id="3.40.50.2000">
    <property type="entry name" value="Glycogen Phosphorylase B"/>
    <property type="match status" value="1"/>
</dbReference>
<accession>A0ABR3W9M0</accession>
<gene>
    <name evidence="13" type="primary">ALG1</name>
    <name evidence="13" type="ORF">Daus18300_010689</name>
</gene>
<dbReference type="EC" id="2.4.1.142" evidence="3"/>
<dbReference type="InterPro" id="IPR026051">
    <property type="entry name" value="ALG1-like"/>
</dbReference>
<keyword evidence="8" id="KW-0256">Endoplasmic reticulum</keyword>
<evidence type="ECO:0000256" key="10">
    <source>
        <dbReference type="ARBA" id="ARBA00023136"/>
    </source>
</evidence>
<evidence type="ECO:0000256" key="2">
    <source>
        <dbReference type="ARBA" id="ARBA00004922"/>
    </source>
</evidence>
<keyword evidence="5 13" id="KW-0328">Glycosyltransferase</keyword>
<evidence type="ECO:0000256" key="9">
    <source>
        <dbReference type="ARBA" id="ARBA00022989"/>
    </source>
</evidence>
<evidence type="ECO:0000256" key="4">
    <source>
        <dbReference type="ARBA" id="ARBA00015841"/>
    </source>
</evidence>
<keyword evidence="9 12" id="KW-1133">Transmembrane helix</keyword>
<evidence type="ECO:0000313" key="13">
    <source>
        <dbReference type="EMBL" id="KAL1856532.1"/>
    </source>
</evidence>
<comment type="caution">
    <text evidence="13">The sequence shown here is derived from an EMBL/GenBank/DDBJ whole genome shotgun (WGS) entry which is preliminary data.</text>
</comment>